<dbReference type="SUPFAM" id="SSF89550">
    <property type="entry name" value="PHP domain-like"/>
    <property type="match status" value="1"/>
</dbReference>
<dbReference type="AlphaFoldDB" id="A0AAU7DFY9"/>
<dbReference type="RefSeq" id="WP_348261480.1">
    <property type="nucleotide sequence ID" value="NZ_CP121196.1"/>
</dbReference>
<organism evidence="1">
    <name type="scientific">Telmatobacter sp. DSM 110680</name>
    <dbReference type="NCBI Taxonomy" id="3036704"/>
    <lineage>
        <taxon>Bacteria</taxon>
        <taxon>Pseudomonadati</taxon>
        <taxon>Acidobacteriota</taxon>
        <taxon>Terriglobia</taxon>
        <taxon>Terriglobales</taxon>
        <taxon>Acidobacteriaceae</taxon>
        <taxon>Telmatobacter</taxon>
    </lineage>
</organism>
<protein>
    <submittedName>
        <fullName evidence="1">Uncharacterized protein</fullName>
    </submittedName>
</protein>
<dbReference type="InterPro" id="IPR016195">
    <property type="entry name" value="Pol/histidinol_Pase-like"/>
</dbReference>
<dbReference type="Gene3D" id="3.20.20.140">
    <property type="entry name" value="Metal-dependent hydrolases"/>
    <property type="match status" value="1"/>
</dbReference>
<accession>A0AAU7DFY9</accession>
<reference evidence="1" key="1">
    <citation type="submission" date="2023-03" db="EMBL/GenBank/DDBJ databases">
        <title>Edaphobacter sp.</title>
        <authorList>
            <person name="Huber K.J."/>
            <person name="Papendorf J."/>
            <person name="Pilke C."/>
            <person name="Bunk B."/>
            <person name="Sproeer C."/>
            <person name="Pester M."/>
        </authorList>
    </citation>
    <scope>NUCLEOTIDE SEQUENCE</scope>
    <source>
        <strain evidence="1">DSM 110680</strain>
    </source>
</reference>
<dbReference type="EMBL" id="CP121196">
    <property type="protein sequence ID" value="XBH16254.1"/>
    <property type="molecule type" value="Genomic_DNA"/>
</dbReference>
<sequence length="398" mass="45009">MASSRVSYLWNDLKAPQGFRTAVSLHSHTNESRETLSSLAKFGSQYALMRHLMAKLERRSEANHGMRANYKAAYWTPPLTPKRAFDLESQQIEKLDLAAMVSLTDHDNIRAPQILQSAAEAPSLPVSVEWTAPYGDQSFHLGIHNLPAASASIWMEVLASYTINPSEERLKEILVALDAEPEVLVVFNHPMWDLYLVGTRTHNFLVNEFIHKYGPWIHALELNGLRHWDENRAVRQLSEQWDILLISGGDRHGLEPNANLNLTNATSFSEFVHEIRVEKKSDILFMPQYAEPWKHRMLRSAVDAIRDYPDFPQGSRRWDQRVFHPDADGVVRPLSDLWPDGTAPAAMTCGIGVVRMMGKGVVSQLFRMAWSESHELREALGEFNAPAPVTTCLEAPTP</sequence>
<evidence type="ECO:0000313" key="1">
    <source>
        <dbReference type="EMBL" id="XBH16254.1"/>
    </source>
</evidence>
<name>A0AAU7DFY9_9BACT</name>
<proteinExistence type="predicted"/>
<gene>
    <name evidence="1" type="ORF">P8935_16965</name>
</gene>